<dbReference type="GO" id="GO:0019843">
    <property type="term" value="F:rRNA binding"/>
    <property type="evidence" value="ECO:0007669"/>
    <property type="project" value="UniProtKB-KW"/>
</dbReference>
<evidence type="ECO:0000313" key="6">
    <source>
        <dbReference type="Proteomes" id="UP000092607"/>
    </source>
</evidence>
<accession>A0A1B8PXT4</accession>
<dbReference type="Pfam" id="PF04751">
    <property type="entry name" value="DarP"/>
    <property type="match status" value="1"/>
</dbReference>
<evidence type="ECO:0008006" key="7">
    <source>
        <dbReference type="Google" id="ProtNLM"/>
    </source>
</evidence>
<comment type="caution">
    <text evidence="5">The sequence shown here is derived from an EMBL/GenBank/DDBJ whole genome shotgun (WGS) entry which is preliminary data.</text>
</comment>
<dbReference type="RefSeq" id="WP_065256490.1">
    <property type="nucleotide sequence ID" value="NZ_JARDJM010000064.1"/>
</dbReference>
<keyword evidence="4" id="KW-0694">RNA-binding</keyword>
<dbReference type="AlphaFoldDB" id="A0A1B8PXT4"/>
<name>A0A1B8PXT4_MORLA</name>
<proteinExistence type="predicted"/>
<dbReference type="GO" id="GO:0005829">
    <property type="term" value="C:cytosol"/>
    <property type="evidence" value="ECO:0007669"/>
    <property type="project" value="TreeGrafter"/>
</dbReference>
<gene>
    <name evidence="5" type="ORF">A9309_09265</name>
</gene>
<evidence type="ECO:0000256" key="3">
    <source>
        <dbReference type="ARBA" id="ARBA00022730"/>
    </source>
</evidence>
<dbReference type="NCBIfam" id="NF003593">
    <property type="entry name" value="PRK05255.1-1"/>
    <property type="match status" value="1"/>
</dbReference>
<reference evidence="5 6" key="1">
    <citation type="submission" date="2016-06" db="EMBL/GenBank/DDBJ databases">
        <title>Draft genome of Moraxella lacunata CCUG 57757A.</title>
        <authorList>
            <person name="Salva-Serra F."/>
            <person name="Engstrom-Jakobsson H."/>
            <person name="Thorell K."/>
            <person name="Gonzales-Siles L."/>
            <person name="Karlsson R."/>
            <person name="Boulund F."/>
            <person name="Engstrand L."/>
            <person name="Kristiansson E."/>
            <person name="Moore E."/>
        </authorList>
    </citation>
    <scope>NUCLEOTIDE SEQUENCE [LARGE SCALE GENOMIC DNA]</scope>
    <source>
        <strain evidence="5 6">CCUG 57757A</strain>
    </source>
</reference>
<dbReference type="Gene3D" id="1.10.60.30">
    <property type="entry name" value="PSPTO4464-like domains"/>
    <property type="match status" value="1"/>
</dbReference>
<dbReference type="PANTHER" id="PTHR38101">
    <property type="entry name" value="UPF0307 PROTEIN YJGA"/>
    <property type="match status" value="1"/>
</dbReference>
<organism evidence="5 6">
    <name type="scientific">Moraxella lacunata</name>
    <dbReference type="NCBI Taxonomy" id="477"/>
    <lineage>
        <taxon>Bacteria</taxon>
        <taxon>Pseudomonadati</taxon>
        <taxon>Pseudomonadota</taxon>
        <taxon>Gammaproteobacteria</taxon>
        <taxon>Moraxellales</taxon>
        <taxon>Moraxellaceae</taxon>
        <taxon>Moraxella</taxon>
    </lineage>
</organism>
<keyword evidence="1" id="KW-0963">Cytoplasm</keyword>
<evidence type="ECO:0000256" key="4">
    <source>
        <dbReference type="ARBA" id="ARBA00022884"/>
    </source>
</evidence>
<evidence type="ECO:0000313" key="5">
    <source>
        <dbReference type="EMBL" id="OBX60848.1"/>
    </source>
</evidence>
<dbReference type="EMBL" id="LZMS01000082">
    <property type="protein sequence ID" value="OBX60848.1"/>
    <property type="molecule type" value="Genomic_DNA"/>
</dbReference>
<dbReference type="OrthoDB" id="6659657at2"/>
<evidence type="ECO:0000256" key="1">
    <source>
        <dbReference type="ARBA" id="ARBA00022490"/>
    </source>
</evidence>
<protein>
    <recommendedName>
        <fullName evidence="7">DUF615 domain-containing protein</fullName>
    </recommendedName>
</protein>
<evidence type="ECO:0000256" key="2">
    <source>
        <dbReference type="ARBA" id="ARBA00022517"/>
    </source>
</evidence>
<dbReference type="PANTHER" id="PTHR38101:SF1">
    <property type="entry name" value="UPF0307 PROTEIN YJGA"/>
    <property type="match status" value="1"/>
</dbReference>
<keyword evidence="3" id="KW-0699">rRNA-binding</keyword>
<sequence length="168" mass="19640">MNIDWSKQDMRVSRTEIKKAHERLQELSEPLAKLSKKQLANLPVSEYFLDELKHLTEIDSHAAKNRQIKRVGKLIIEEDRHVLTGALFELVFTPEQCTKIETWFNRLNLSDESTIKQFVKQFKKAEYNSIYQLLLWIEYAKHLGDDELLAESVADFESYVKEVAILSA</sequence>
<dbReference type="Proteomes" id="UP000092607">
    <property type="component" value="Unassembled WGS sequence"/>
</dbReference>
<dbReference type="InterPro" id="IPR006839">
    <property type="entry name" value="DarP"/>
</dbReference>
<dbReference type="InterPro" id="IPR023153">
    <property type="entry name" value="DarP_sf"/>
</dbReference>
<keyword evidence="2" id="KW-0690">Ribosome biogenesis</keyword>
<dbReference type="SUPFAM" id="SSF158710">
    <property type="entry name" value="PSPTO4464-like"/>
    <property type="match status" value="1"/>
</dbReference>
<dbReference type="GO" id="GO:0042254">
    <property type="term" value="P:ribosome biogenesis"/>
    <property type="evidence" value="ECO:0007669"/>
    <property type="project" value="UniProtKB-KW"/>
</dbReference>